<dbReference type="PANTHER" id="PTHR24637">
    <property type="entry name" value="COLLAGEN"/>
    <property type="match status" value="1"/>
</dbReference>
<organism evidence="3 4">
    <name type="scientific">Streptomyces bauhiniae</name>
    <dbReference type="NCBI Taxonomy" id="2340725"/>
    <lineage>
        <taxon>Bacteria</taxon>
        <taxon>Bacillati</taxon>
        <taxon>Actinomycetota</taxon>
        <taxon>Actinomycetes</taxon>
        <taxon>Kitasatosporales</taxon>
        <taxon>Streptomycetaceae</taxon>
        <taxon>Streptomyces</taxon>
    </lineage>
</organism>
<reference evidence="3 4" key="1">
    <citation type="submission" date="2020-01" db="EMBL/GenBank/DDBJ databases">
        <title>Insect and environment-associated Actinomycetes.</title>
        <authorList>
            <person name="Currrie C."/>
            <person name="Chevrette M."/>
            <person name="Carlson C."/>
            <person name="Stubbendieck R."/>
            <person name="Wendt-Pienkowski E."/>
        </authorList>
    </citation>
    <scope>NUCLEOTIDE SEQUENCE [LARGE SCALE GENOMIC DNA]</scope>
    <source>
        <strain evidence="3 4">SID7754</strain>
    </source>
</reference>
<evidence type="ECO:0000256" key="2">
    <source>
        <dbReference type="SAM" id="Phobius"/>
    </source>
</evidence>
<dbReference type="AlphaFoldDB" id="A0A7K3R1E6"/>
<dbReference type="Proteomes" id="UP000470520">
    <property type="component" value="Unassembled WGS sequence"/>
</dbReference>
<dbReference type="EMBL" id="JAAGMR010000345">
    <property type="protein sequence ID" value="NEB95990.1"/>
    <property type="molecule type" value="Genomic_DNA"/>
</dbReference>
<evidence type="ECO:0000313" key="4">
    <source>
        <dbReference type="Proteomes" id="UP000470520"/>
    </source>
</evidence>
<keyword evidence="2" id="KW-1133">Transmembrane helix</keyword>
<accession>A0A7K3R1E6</accession>
<keyword evidence="2" id="KW-0472">Membrane</keyword>
<feature type="compositionally biased region" description="Basic and acidic residues" evidence="1">
    <location>
        <begin position="126"/>
        <end position="137"/>
    </location>
</feature>
<keyword evidence="2" id="KW-0812">Transmembrane</keyword>
<dbReference type="PANTHER" id="PTHR24637:SF421">
    <property type="entry name" value="CUTICLE COLLAGEN DPY-2"/>
    <property type="match status" value="1"/>
</dbReference>
<evidence type="ECO:0008006" key="5">
    <source>
        <dbReference type="Google" id="ProtNLM"/>
    </source>
</evidence>
<proteinExistence type="predicted"/>
<feature type="region of interest" description="Disordered" evidence="1">
    <location>
        <begin position="83"/>
        <end position="145"/>
    </location>
</feature>
<dbReference type="Pfam" id="PF01391">
    <property type="entry name" value="Collagen"/>
    <property type="match status" value="1"/>
</dbReference>
<sequence length="145" mass="14882">MREALKCRADTRCGSSLFLTCRHLCFRSSLSVRKNMRSVTQVLRSPRRPFVLGAALTIALVVQSAVIVEQHLQIQGLQTQSVDFQESLEPGPPGPSGPAGPTGPAGPIGPPGQDGADGADGADGPAGKDGKDGKDGQDAVAPPAS</sequence>
<gene>
    <name evidence="3" type="ORF">G3I21_30635</name>
</gene>
<feature type="transmembrane region" description="Helical" evidence="2">
    <location>
        <begin position="50"/>
        <end position="68"/>
    </location>
</feature>
<name>A0A7K3R1E6_9ACTN</name>
<protein>
    <recommendedName>
        <fullName evidence="5">Collagen-like protein</fullName>
    </recommendedName>
</protein>
<evidence type="ECO:0000256" key="1">
    <source>
        <dbReference type="SAM" id="MobiDB-lite"/>
    </source>
</evidence>
<comment type="caution">
    <text evidence="3">The sequence shown here is derived from an EMBL/GenBank/DDBJ whole genome shotgun (WGS) entry which is preliminary data.</text>
</comment>
<dbReference type="InterPro" id="IPR008160">
    <property type="entry name" value="Collagen"/>
</dbReference>
<evidence type="ECO:0000313" key="3">
    <source>
        <dbReference type="EMBL" id="NEB95990.1"/>
    </source>
</evidence>